<dbReference type="EMBL" id="SEWG01000002">
    <property type="protein sequence ID" value="RYU91229.1"/>
    <property type="molecule type" value="Genomic_DNA"/>
</dbReference>
<reference evidence="2 3" key="1">
    <citation type="submission" date="2019-02" db="EMBL/GenBank/DDBJ databases">
        <title>Bacterial novel species Mucilaginibacter sp. 17JY9-4 isolated from soil.</title>
        <authorList>
            <person name="Jung H.-Y."/>
        </authorList>
    </citation>
    <scope>NUCLEOTIDE SEQUENCE [LARGE SCALE GENOMIC DNA]</scope>
    <source>
        <strain evidence="2 3">17JY9-4</strain>
    </source>
</reference>
<sequence>MKLIIKITLLLILPVALFAQDPATVKRQANVVAKALLNSDFKTVIANTYPRAVTLGGGKDKMLKMMTAGINQMKAQGFLFEKVTIGSPGKFYKAGNEIHCLIPENLIMKTSQGRFSATSNLLAVSQDGGKNWSFLDLNQGTMASIKTLFPNFNNNLIIPQPAQPVKL</sequence>
<accession>A0A4Q5LPK2</accession>
<protein>
    <recommendedName>
        <fullName evidence="4">DUF4251 domain-containing protein</fullName>
    </recommendedName>
</protein>
<name>A0A4Q5LPK2_9SPHI</name>
<organism evidence="2 3">
    <name type="scientific">Mucilaginibacter terrigena</name>
    <dbReference type="NCBI Taxonomy" id="2492395"/>
    <lineage>
        <taxon>Bacteria</taxon>
        <taxon>Pseudomonadati</taxon>
        <taxon>Bacteroidota</taxon>
        <taxon>Sphingobacteriia</taxon>
        <taxon>Sphingobacteriales</taxon>
        <taxon>Sphingobacteriaceae</taxon>
        <taxon>Mucilaginibacter</taxon>
    </lineage>
</organism>
<feature type="signal peptide" evidence="1">
    <location>
        <begin position="1"/>
        <end position="19"/>
    </location>
</feature>
<dbReference type="OrthoDB" id="670350at2"/>
<proteinExistence type="predicted"/>
<keyword evidence="3" id="KW-1185">Reference proteome</keyword>
<dbReference type="AlphaFoldDB" id="A0A4Q5LPK2"/>
<feature type="chain" id="PRO_5020535573" description="DUF4251 domain-containing protein" evidence="1">
    <location>
        <begin position="20"/>
        <end position="167"/>
    </location>
</feature>
<gene>
    <name evidence="2" type="ORF">EWM62_04625</name>
</gene>
<evidence type="ECO:0000256" key="1">
    <source>
        <dbReference type="SAM" id="SignalP"/>
    </source>
</evidence>
<keyword evidence="1" id="KW-0732">Signal</keyword>
<evidence type="ECO:0000313" key="3">
    <source>
        <dbReference type="Proteomes" id="UP000293331"/>
    </source>
</evidence>
<evidence type="ECO:0008006" key="4">
    <source>
        <dbReference type="Google" id="ProtNLM"/>
    </source>
</evidence>
<evidence type="ECO:0000313" key="2">
    <source>
        <dbReference type="EMBL" id="RYU91229.1"/>
    </source>
</evidence>
<comment type="caution">
    <text evidence="2">The sequence shown here is derived from an EMBL/GenBank/DDBJ whole genome shotgun (WGS) entry which is preliminary data.</text>
</comment>
<dbReference type="Proteomes" id="UP000293331">
    <property type="component" value="Unassembled WGS sequence"/>
</dbReference>
<dbReference type="RefSeq" id="WP_129875489.1">
    <property type="nucleotide sequence ID" value="NZ_SEWG01000002.1"/>
</dbReference>